<comment type="similarity">
    <text evidence="2 12">Belongs to the amiloride-sensitive sodium channel (TC 1.A.6) family.</text>
</comment>
<evidence type="ECO:0000256" key="8">
    <source>
        <dbReference type="ARBA" id="ARBA00023065"/>
    </source>
</evidence>
<dbReference type="PANTHER" id="PTHR11690:SF248">
    <property type="entry name" value="PICKPOCKET 17, ISOFORM A"/>
    <property type="match status" value="1"/>
</dbReference>
<evidence type="ECO:0000256" key="1">
    <source>
        <dbReference type="ARBA" id="ARBA00004141"/>
    </source>
</evidence>
<keyword evidence="7" id="KW-0915">Sodium</keyword>
<dbReference type="InterPro" id="IPR001873">
    <property type="entry name" value="ENaC"/>
</dbReference>
<evidence type="ECO:0000256" key="11">
    <source>
        <dbReference type="ARBA" id="ARBA00023303"/>
    </source>
</evidence>
<name>A0A8X6MBF7_NEPPI</name>
<gene>
    <name evidence="14" type="primary">SCNN1B</name>
    <name evidence="14" type="ORF">NPIL_421921</name>
</gene>
<evidence type="ECO:0000256" key="10">
    <source>
        <dbReference type="ARBA" id="ARBA00023201"/>
    </source>
</evidence>
<keyword evidence="6 13" id="KW-1133">Transmembrane helix</keyword>
<evidence type="ECO:0000256" key="6">
    <source>
        <dbReference type="ARBA" id="ARBA00022989"/>
    </source>
</evidence>
<comment type="caution">
    <text evidence="14">The sequence shown here is derived from an EMBL/GenBank/DDBJ whole genome shotgun (WGS) entry which is preliminary data.</text>
</comment>
<protein>
    <submittedName>
        <fullName evidence="14">Amiloride-sensitive sodium channel subunit beta</fullName>
    </submittedName>
</protein>
<keyword evidence="9 13" id="KW-0472">Membrane</keyword>
<dbReference type="EMBL" id="BMAW01090222">
    <property type="protein sequence ID" value="GFS43692.1"/>
    <property type="molecule type" value="Genomic_DNA"/>
</dbReference>
<evidence type="ECO:0000256" key="13">
    <source>
        <dbReference type="SAM" id="Phobius"/>
    </source>
</evidence>
<dbReference type="GO" id="GO:0015280">
    <property type="term" value="F:ligand-gated sodium channel activity"/>
    <property type="evidence" value="ECO:0007669"/>
    <property type="project" value="TreeGrafter"/>
</dbReference>
<evidence type="ECO:0000256" key="7">
    <source>
        <dbReference type="ARBA" id="ARBA00023053"/>
    </source>
</evidence>
<reference evidence="14" key="1">
    <citation type="submission" date="2020-08" db="EMBL/GenBank/DDBJ databases">
        <title>Multicomponent nature underlies the extraordinary mechanical properties of spider dragline silk.</title>
        <authorList>
            <person name="Kono N."/>
            <person name="Nakamura H."/>
            <person name="Mori M."/>
            <person name="Yoshida Y."/>
            <person name="Ohtoshi R."/>
            <person name="Malay A.D."/>
            <person name="Moran D.A.P."/>
            <person name="Tomita M."/>
            <person name="Numata K."/>
            <person name="Arakawa K."/>
        </authorList>
    </citation>
    <scope>NUCLEOTIDE SEQUENCE</scope>
</reference>
<dbReference type="Pfam" id="PF00858">
    <property type="entry name" value="ASC"/>
    <property type="match status" value="1"/>
</dbReference>
<keyword evidence="10 12" id="KW-0739">Sodium transport</keyword>
<keyword evidence="3 12" id="KW-0813">Transport</keyword>
<comment type="subcellular location">
    <subcellularLocation>
        <location evidence="1">Membrane</location>
        <topology evidence="1">Multi-pass membrane protein</topology>
    </subcellularLocation>
</comment>
<evidence type="ECO:0000256" key="5">
    <source>
        <dbReference type="ARBA" id="ARBA00022692"/>
    </source>
</evidence>
<keyword evidence="4 12" id="KW-0894">Sodium channel</keyword>
<feature type="transmembrane region" description="Helical" evidence="13">
    <location>
        <begin position="474"/>
        <end position="504"/>
    </location>
</feature>
<dbReference type="PRINTS" id="PR01078">
    <property type="entry name" value="AMINACHANNEL"/>
</dbReference>
<evidence type="ECO:0000313" key="15">
    <source>
        <dbReference type="Proteomes" id="UP000887013"/>
    </source>
</evidence>
<dbReference type="PANTHER" id="PTHR11690">
    <property type="entry name" value="AMILORIDE-SENSITIVE SODIUM CHANNEL-RELATED"/>
    <property type="match status" value="1"/>
</dbReference>
<keyword evidence="15" id="KW-1185">Reference proteome</keyword>
<evidence type="ECO:0000256" key="9">
    <source>
        <dbReference type="ARBA" id="ARBA00023136"/>
    </source>
</evidence>
<dbReference type="Gene3D" id="2.60.470.10">
    <property type="entry name" value="Acid-sensing ion channels like domains"/>
    <property type="match status" value="1"/>
</dbReference>
<evidence type="ECO:0000313" key="14">
    <source>
        <dbReference type="EMBL" id="GFS43692.1"/>
    </source>
</evidence>
<organism evidence="14 15">
    <name type="scientific">Nephila pilipes</name>
    <name type="common">Giant wood spider</name>
    <name type="synonym">Nephila maculata</name>
    <dbReference type="NCBI Taxonomy" id="299642"/>
    <lineage>
        <taxon>Eukaryota</taxon>
        <taxon>Metazoa</taxon>
        <taxon>Ecdysozoa</taxon>
        <taxon>Arthropoda</taxon>
        <taxon>Chelicerata</taxon>
        <taxon>Arachnida</taxon>
        <taxon>Araneae</taxon>
        <taxon>Araneomorphae</taxon>
        <taxon>Entelegynae</taxon>
        <taxon>Araneoidea</taxon>
        <taxon>Nephilidae</taxon>
        <taxon>Nephila</taxon>
    </lineage>
</organism>
<dbReference type="Proteomes" id="UP000887013">
    <property type="component" value="Unassembled WGS sequence"/>
</dbReference>
<evidence type="ECO:0000256" key="4">
    <source>
        <dbReference type="ARBA" id="ARBA00022461"/>
    </source>
</evidence>
<dbReference type="GO" id="GO:0005886">
    <property type="term" value="C:plasma membrane"/>
    <property type="evidence" value="ECO:0007669"/>
    <property type="project" value="TreeGrafter"/>
</dbReference>
<proteinExistence type="inferred from homology"/>
<dbReference type="AlphaFoldDB" id="A0A8X6MBF7"/>
<keyword evidence="11 12" id="KW-0407">Ion channel</keyword>
<evidence type="ECO:0000256" key="12">
    <source>
        <dbReference type="RuleBase" id="RU000679"/>
    </source>
</evidence>
<feature type="transmembrane region" description="Helical" evidence="13">
    <location>
        <begin position="68"/>
        <end position="86"/>
    </location>
</feature>
<keyword evidence="5 12" id="KW-0812">Transmembrane</keyword>
<evidence type="ECO:0000256" key="2">
    <source>
        <dbReference type="ARBA" id="ARBA00007193"/>
    </source>
</evidence>
<dbReference type="OrthoDB" id="10051479at2759"/>
<evidence type="ECO:0000256" key="3">
    <source>
        <dbReference type="ARBA" id="ARBA00022448"/>
    </source>
</evidence>
<accession>A0A8X6MBF7</accession>
<sequence>MENSTKIRTKTIADERLYDNTCNSSRKHNKVKVPEKRIFNSIFKQLLRKSSVQAVSQIGHSPNPFRKVVWIFILMGGLTISCYQGFRFLKVYLQYPIVVTLQLGQKQLLEFPAVTVCNLNRMKSKYFECLNSSIPLVKCYRPGIVIDQRKPNLIMSERSGLHSCSSEFSGNSSAEKDYTVEFLKTYLAVSGERRKEAGYKSEEFIKSCSFNGKSCSGKDFVEFQNLRYGNCFTFNSFNQNTSKPLTISRTGDSSGLVLSLYLSAYSYMNLTSTIGARVIIHDRKEDPSPEETGINIAIGYETLVGLTQAVIRRLPAPYRDHCEEYENRETWPYHESYNKCIRDCIQEINFRICGCVDLTLPAKTSRKLCSLTDKSEMCCLDDVLRLLLEQNTTCDCPLPCSTTNYREKISVSRWPSEASVFTGEARGEYRYEFRDFRESWAKLKVYYTSFERKIYEQRPMFHESEIYSHIGGELALWLGMSLMVIFELLEVVGFLTNILLSLLWKFNSKV</sequence>
<dbReference type="Gene3D" id="1.10.287.770">
    <property type="entry name" value="YojJ-like"/>
    <property type="match status" value="1"/>
</dbReference>
<keyword evidence="8 12" id="KW-0406">Ion transport</keyword>